<keyword evidence="5 8" id="KW-0378">Hydrolase</keyword>
<gene>
    <name evidence="8" type="ORF">ACFQPB_17015</name>
</gene>
<dbReference type="Gene3D" id="3.40.50.1820">
    <property type="entry name" value="alpha/beta hydrolase"/>
    <property type="match status" value="1"/>
</dbReference>
<evidence type="ECO:0000313" key="8">
    <source>
        <dbReference type="EMBL" id="MFC7410564.1"/>
    </source>
</evidence>
<evidence type="ECO:0000256" key="7">
    <source>
        <dbReference type="ARBA" id="ARBA00023326"/>
    </source>
</evidence>
<protein>
    <submittedName>
        <fullName evidence="8">Alpha/beta hydrolase family esterase</fullName>
    </submittedName>
</protein>
<dbReference type="InterPro" id="IPR010126">
    <property type="entry name" value="Esterase_phb"/>
</dbReference>
<comment type="caution">
    <text evidence="8">The sequence shown here is derived from an EMBL/GenBank/DDBJ whole genome shotgun (WGS) entry which is preliminary data.</text>
</comment>
<dbReference type="InterPro" id="IPR043595">
    <property type="entry name" value="FaeB/C/D"/>
</dbReference>
<evidence type="ECO:0000256" key="1">
    <source>
        <dbReference type="ARBA" id="ARBA00004613"/>
    </source>
</evidence>
<reference evidence="9" key="1">
    <citation type="journal article" date="2019" name="Int. J. Syst. Evol. Microbiol.">
        <title>The Global Catalogue of Microorganisms (GCM) 10K type strain sequencing project: providing services to taxonomists for standard genome sequencing and annotation.</title>
        <authorList>
            <consortium name="The Broad Institute Genomics Platform"/>
            <consortium name="The Broad Institute Genome Sequencing Center for Infectious Disease"/>
            <person name="Wu L."/>
            <person name="Ma J."/>
        </authorList>
    </citation>
    <scope>NUCLEOTIDE SEQUENCE [LARGE SCALE GENOMIC DNA]</scope>
    <source>
        <strain evidence="9">CGMCC 1.12371</strain>
    </source>
</reference>
<keyword evidence="4" id="KW-0732">Signal</keyword>
<keyword evidence="6" id="KW-0119">Carbohydrate metabolism</keyword>
<organism evidence="8 9">
    <name type="scientific">Hydrogenophaga atypica</name>
    <dbReference type="NCBI Taxonomy" id="249409"/>
    <lineage>
        <taxon>Bacteria</taxon>
        <taxon>Pseudomonadati</taxon>
        <taxon>Pseudomonadota</taxon>
        <taxon>Betaproteobacteria</taxon>
        <taxon>Burkholderiales</taxon>
        <taxon>Comamonadaceae</taxon>
        <taxon>Hydrogenophaga</taxon>
    </lineage>
</organism>
<keyword evidence="2" id="KW-0964">Secreted</keyword>
<dbReference type="SUPFAM" id="SSF53474">
    <property type="entry name" value="alpha/beta-Hydrolases"/>
    <property type="match status" value="1"/>
</dbReference>
<keyword evidence="9" id="KW-1185">Reference proteome</keyword>
<name>A0ABW2QN89_9BURK</name>
<evidence type="ECO:0000256" key="3">
    <source>
        <dbReference type="ARBA" id="ARBA00022651"/>
    </source>
</evidence>
<evidence type="ECO:0000256" key="5">
    <source>
        <dbReference type="ARBA" id="ARBA00022801"/>
    </source>
</evidence>
<accession>A0ABW2QN89</accession>
<evidence type="ECO:0000256" key="2">
    <source>
        <dbReference type="ARBA" id="ARBA00022525"/>
    </source>
</evidence>
<dbReference type="Proteomes" id="UP001596501">
    <property type="component" value="Unassembled WGS sequence"/>
</dbReference>
<keyword evidence="7" id="KW-0624">Polysaccharide degradation</keyword>
<dbReference type="EMBL" id="JBHTCA010000016">
    <property type="protein sequence ID" value="MFC7410564.1"/>
    <property type="molecule type" value="Genomic_DNA"/>
</dbReference>
<dbReference type="PANTHER" id="PTHR38050:SF2">
    <property type="entry name" value="FERULOYL ESTERASE C-RELATED"/>
    <property type="match status" value="1"/>
</dbReference>
<proteinExistence type="predicted"/>
<dbReference type="GO" id="GO:0016787">
    <property type="term" value="F:hydrolase activity"/>
    <property type="evidence" value="ECO:0007669"/>
    <property type="project" value="UniProtKB-KW"/>
</dbReference>
<keyword evidence="3" id="KW-0858">Xylan degradation</keyword>
<dbReference type="PANTHER" id="PTHR38050">
    <property type="match status" value="1"/>
</dbReference>
<evidence type="ECO:0000256" key="6">
    <source>
        <dbReference type="ARBA" id="ARBA00023277"/>
    </source>
</evidence>
<dbReference type="InterPro" id="IPR029058">
    <property type="entry name" value="AB_hydrolase_fold"/>
</dbReference>
<evidence type="ECO:0000313" key="9">
    <source>
        <dbReference type="Proteomes" id="UP001596501"/>
    </source>
</evidence>
<comment type="subcellular location">
    <subcellularLocation>
        <location evidence="1">Secreted</location>
    </subcellularLocation>
</comment>
<dbReference type="RefSeq" id="WP_382225815.1">
    <property type="nucleotide sequence ID" value="NZ_JBHTCA010000016.1"/>
</dbReference>
<dbReference type="Pfam" id="PF10503">
    <property type="entry name" value="Esterase_PHB"/>
    <property type="match status" value="1"/>
</dbReference>
<evidence type="ECO:0000256" key="4">
    <source>
        <dbReference type="ARBA" id="ARBA00022729"/>
    </source>
</evidence>
<sequence>MTFQGQKRLYLLRLPPGKPADASGWPLVVVFHGGGGDALNVERMTRFTELGRQQGFAVLYPQGTSAAGQRLGTWNAQHCCGTAMRQRVNDTGFIEALLNDVLRQHPLDPKRLYATGLSNGGMMVHRVAAAYPQRWAAIAPVMASLFGDEPPAALPVPTFIVNGELDASIPVDGGPPGGRFRQAWSGRPLLPVSAQSLYWAQANGCQPGPDKQFLPTHVHWQYSCAKGRDVERVLVTGLGHAWPGGLRGAPGADDPTSAFDATREIWRFFERHRRP</sequence>